<reference evidence="1 2" key="2">
    <citation type="submission" date="2018-02" db="EMBL/GenBank/DDBJ databases">
        <title>Whole genome sequencing analysis of Streptococcus pluranimalium isolated from cattle infected mastitis in China.</title>
        <authorList>
            <person name="Zhang J.-R."/>
            <person name="Hu G.-Z."/>
        </authorList>
    </citation>
    <scope>NUCLEOTIDE SEQUENCE [LARGE SCALE GENOMIC DNA]</scope>
    <source>
        <strain evidence="1 2">TH11417</strain>
    </source>
</reference>
<protein>
    <submittedName>
        <fullName evidence="1">Uncharacterized protein</fullName>
    </submittedName>
</protein>
<dbReference type="OrthoDB" id="2236678at2"/>
<dbReference type="RefSeq" id="WP_104967468.1">
    <property type="nucleotide sequence ID" value="NZ_CP025536.1"/>
</dbReference>
<proteinExistence type="predicted"/>
<dbReference type="GeneID" id="98392841"/>
<gene>
    <name evidence="1" type="ORF">C0J00_02805</name>
</gene>
<dbReference type="AlphaFoldDB" id="A0A2L0D3C3"/>
<dbReference type="Proteomes" id="UP000238956">
    <property type="component" value="Chromosome"/>
</dbReference>
<evidence type="ECO:0000313" key="2">
    <source>
        <dbReference type="Proteomes" id="UP000238956"/>
    </source>
</evidence>
<dbReference type="KEGG" id="splr:C0J00_02805"/>
<name>A0A2L0D3C3_9STRE</name>
<accession>A0A2L0D3C3</accession>
<organism evidence="1 2">
    <name type="scientific">Streptococcus pluranimalium</name>
    <dbReference type="NCBI Taxonomy" id="82348"/>
    <lineage>
        <taxon>Bacteria</taxon>
        <taxon>Bacillati</taxon>
        <taxon>Bacillota</taxon>
        <taxon>Bacilli</taxon>
        <taxon>Lactobacillales</taxon>
        <taxon>Streptococcaceae</taxon>
        <taxon>Streptococcus</taxon>
    </lineage>
</organism>
<keyword evidence="2" id="KW-1185">Reference proteome</keyword>
<dbReference type="EMBL" id="CP025536">
    <property type="protein sequence ID" value="AUW96130.1"/>
    <property type="molecule type" value="Genomic_DNA"/>
</dbReference>
<sequence length="90" mass="9720">MTNDLKLPLDEMLKKQERAAIKAIVAAALTNIKSKGSSLSKILEADAQDLKSYTSTYNTNITDGLEGQAAQNATDFLTQLPQPNLKSPVN</sequence>
<reference evidence="1 2" key="1">
    <citation type="submission" date="2017-12" db="EMBL/GenBank/DDBJ databases">
        <authorList>
            <person name="Hurst M.R.H."/>
        </authorList>
    </citation>
    <scope>NUCLEOTIDE SEQUENCE [LARGE SCALE GENOMIC DNA]</scope>
    <source>
        <strain evidence="1 2">TH11417</strain>
    </source>
</reference>
<evidence type="ECO:0000313" key="1">
    <source>
        <dbReference type="EMBL" id="AUW96130.1"/>
    </source>
</evidence>